<sequence length="139" mass="15470">LEYDAMVADTTISANRSMYVDFSLPYTPSGIGVVVPVEESVKRSSIIFLMPLTLELWVISLLSFFIIGLVIWVLEHRVNPDFDGPVKYQISTIFWFSFSIMAFAPTISSIAYMNDITIHLQEKECLASGQGSLSSFGTS</sequence>
<name>A0A8S9P9A4_BRACR</name>
<gene>
    <name evidence="13" type="ORF">F2Q69_00007449</name>
</gene>
<dbReference type="EMBL" id="QGKX02001521">
    <property type="protein sequence ID" value="KAF3512676.1"/>
    <property type="molecule type" value="Genomic_DNA"/>
</dbReference>
<feature type="domain" description="Ionotropic glutamate receptor C-terminal" evidence="12">
    <location>
        <begin position="54"/>
        <end position="104"/>
    </location>
</feature>
<dbReference type="Gene3D" id="1.10.287.70">
    <property type="match status" value="1"/>
</dbReference>
<dbReference type="AlphaFoldDB" id="A0A8S9P9A4"/>
<evidence type="ECO:0000256" key="6">
    <source>
        <dbReference type="ARBA" id="ARBA00023136"/>
    </source>
</evidence>
<feature type="transmembrane region" description="Helical" evidence="11">
    <location>
        <begin position="52"/>
        <end position="73"/>
    </location>
</feature>
<evidence type="ECO:0000256" key="7">
    <source>
        <dbReference type="ARBA" id="ARBA00023170"/>
    </source>
</evidence>
<keyword evidence="3 11" id="KW-0812">Transmembrane</keyword>
<keyword evidence="8" id="KW-0325">Glycoprotein</keyword>
<comment type="subcellular location">
    <subcellularLocation>
        <location evidence="1">Membrane</location>
        <topology evidence="1">Multi-pass membrane protein</topology>
    </subcellularLocation>
</comment>
<keyword evidence="2" id="KW-0813">Transport</keyword>
<feature type="non-terminal residue" evidence="13">
    <location>
        <position position="1"/>
    </location>
</feature>
<proteinExistence type="predicted"/>
<evidence type="ECO:0000256" key="9">
    <source>
        <dbReference type="ARBA" id="ARBA00023286"/>
    </source>
</evidence>
<evidence type="ECO:0000313" key="13">
    <source>
        <dbReference type="EMBL" id="KAF3512676.1"/>
    </source>
</evidence>
<evidence type="ECO:0000256" key="3">
    <source>
        <dbReference type="ARBA" id="ARBA00022692"/>
    </source>
</evidence>
<reference evidence="13" key="1">
    <citation type="submission" date="2019-12" db="EMBL/GenBank/DDBJ databases">
        <title>Genome sequencing and annotation of Brassica cretica.</title>
        <authorList>
            <person name="Studholme D.J."/>
            <person name="Sarris P."/>
        </authorList>
    </citation>
    <scope>NUCLEOTIDE SEQUENCE</scope>
    <source>
        <strain evidence="13">PFS-109/04</strain>
        <tissue evidence="13">Leaf</tissue>
    </source>
</reference>
<keyword evidence="5" id="KW-0406">Ion transport</keyword>
<accession>A0A8S9P9A4</accession>
<evidence type="ECO:0000256" key="5">
    <source>
        <dbReference type="ARBA" id="ARBA00023065"/>
    </source>
</evidence>
<dbReference type="Proteomes" id="UP000712600">
    <property type="component" value="Unassembled WGS sequence"/>
</dbReference>
<keyword evidence="7" id="KW-0675">Receptor</keyword>
<dbReference type="InterPro" id="IPR015683">
    <property type="entry name" value="Ionotropic_Glu_rcpt"/>
</dbReference>
<keyword evidence="9" id="KW-1071">Ligand-gated ion channel</keyword>
<dbReference type="Gene3D" id="3.40.190.10">
    <property type="entry name" value="Periplasmic binding protein-like II"/>
    <property type="match status" value="1"/>
</dbReference>
<evidence type="ECO:0000256" key="8">
    <source>
        <dbReference type="ARBA" id="ARBA00023180"/>
    </source>
</evidence>
<dbReference type="PANTHER" id="PTHR18966">
    <property type="entry name" value="IONOTROPIC GLUTAMATE RECEPTOR"/>
    <property type="match status" value="1"/>
</dbReference>
<dbReference type="Pfam" id="PF00060">
    <property type="entry name" value="Lig_chan"/>
    <property type="match status" value="1"/>
</dbReference>
<evidence type="ECO:0000256" key="4">
    <source>
        <dbReference type="ARBA" id="ARBA00022989"/>
    </source>
</evidence>
<dbReference type="SUPFAM" id="SSF53850">
    <property type="entry name" value="Periplasmic binding protein-like II"/>
    <property type="match status" value="1"/>
</dbReference>
<evidence type="ECO:0000256" key="1">
    <source>
        <dbReference type="ARBA" id="ARBA00004141"/>
    </source>
</evidence>
<evidence type="ECO:0000313" key="14">
    <source>
        <dbReference type="Proteomes" id="UP000712600"/>
    </source>
</evidence>
<keyword evidence="10" id="KW-0407">Ion channel</keyword>
<keyword evidence="4 11" id="KW-1133">Transmembrane helix</keyword>
<dbReference type="GO" id="GO:0016020">
    <property type="term" value="C:membrane"/>
    <property type="evidence" value="ECO:0007669"/>
    <property type="project" value="UniProtKB-SubCell"/>
</dbReference>
<dbReference type="GO" id="GO:0015276">
    <property type="term" value="F:ligand-gated monoatomic ion channel activity"/>
    <property type="evidence" value="ECO:0007669"/>
    <property type="project" value="InterPro"/>
</dbReference>
<evidence type="ECO:0000256" key="2">
    <source>
        <dbReference type="ARBA" id="ARBA00022448"/>
    </source>
</evidence>
<feature type="transmembrane region" description="Helical" evidence="11">
    <location>
        <begin position="93"/>
        <end position="113"/>
    </location>
</feature>
<keyword evidence="6 11" id="KW-0472">Membrane</keyword>
<evidence type="ECO:0000256" key="10">
    <source>
        <dbReference type="ARBA" id="ARBA00023303"/>
    </source>
</evidence>
<comment type="caution">
    <text evidence="13">The sequence shown here is derived from an EMBL/GenBank/DDBJ whole genome shotgun (WGS) entry which is preliminary data.</text>
</comment>
<protein>
    <recommendedName>
        <fullName evidence="12">Ionotropic glutamate receptor C-terminal domain-containing protein</fullName>
    </recommendedName>
</protein>
<evidence type="ECO:0000259" key="12">
    <source>
        <dbReference type="Pfam" id="PF00060"/>
    </source>
</evidence>
<organism evidence="13 14">
    <name type="scientific">Brassica cretica</name>
    <name type="common">Mustard</name>
    <dbReference type="NCBI Taxonomy" id="69181"/>
    <lineage>
        <taxon>Eukaryota</taxon>
        <taxon>Viridiplantae</taxon>
        <taxon>Streptophyta</taxon>
        <taxon>Embryophyta</taxon>
        <taxon>Tracheophyta</taxon>
        <taxon>Spermatophyta</taxon>
        <taxon>Magnoliopsida</taxon>
        <taxon>eudicotyledons</taxon>
        <taxon>Gunneridae</taxon>
        <taxon>Pentapetalae</taxon>
        <taxon>rosids</taxon>
        <taxon>malvids</taxon>
        <taxon>Brassicales</taxon>
        <taxon>Brassicaceae</taxon>
        <taxon>Brassiceae</taxon>
        <taxon>Brassica</taxon>
    </lineage>
</organism>
<dbReference type="InterPro" id="IPR001320">
    <property type="entry name" value="Iontro_rcpt_C"/>
</dbReference>
<evidence type="ECO:0000256" key="11">
    <source>
        <dbReference type="SAM" id="Phobius"/>
    </source>
</evidence>